<dbReference type="GO" id="GO:0004764">
    <property type="term" value="F:shikimate 3-dehydrogenase (NADP+) activity"/>
    <property type="evidence" value="ECO:0007669"/>
    <property type="project" value="UniProtKB-EC"/>
</dbReference>
<evidence type="ECO:0000256" key="1">
    <source>
        <dbReference type="ARBA" id="ARBA00004871"/>
    </source>
</evidence>
<proteinExistence type="predicted"/>
<dbReference type="GO" id="GO:0005829">
    <property type="term" value="C:cytosol"/>
    <property type="evidence" value="ECO:0007669"/>
    <property type="project" value="TreeGrafter"/>
</dbReference>
<evidence type="ECO:0000259" key="3">
    <source>
        <dbReference type="Pfam" id="PF08501"/>
    </source>
</evidence>
<evidence type="ECO:0000313" key="5">
    <source>
        <dbReference type="EMBL" id="RDG33978.1"/>
    </source>
</evidence>
<protein>
    <submittedName>
        <fullName evidence="5">Shikimate dehydrogenase</fullName>
        <ecNumber evidence="5">1.1.1.25</ecNumber>
    </submittedName>
</protein>
<evidence type="ECO:0000313" key="6">
    <source>
        <dbReference type="Proteomes" id="UP000253741"/>
    </source>
</evidence>
<dbReference type="Gene3D" id="3.40.50.10860">
    <property type="entry name" value="Leucine Dehydrogenase, chain A, domain 1"/>
    <property type="match status" value="1"/>
</dbReference>
<comment type="pathway">
    <text evidence="1">Metabolic intermediate biosynthesis; chorismate biosynthesis; chorismate from D-erythrose 4-phosphate and phosphoenolpyruvate: step 4/7.</text>
</comment>
<evidence type="ECO:0000256" key="2">
    <source>
        <dbReference type="ARBA" id="ARBA00023141"/>
    </source>
</evidence>
<dbReference type="Proteomes" id="UP000253741">
    <property type="component" value="Unassembled WGS sequence"/>
</dbReference>
<accession>A0A370AWL4</accession>
<dbReference type="InterPro" id="IPR013708">
    <property type="entry name" value="Shikimate_DH-bd_N"/>
</dbReference>
<dbReference type="Pfam" id="PF18317">
    <property type="entry name" value="SDH_C"/>
    <property type="match status" value="1"/>
</dbReference>
<dbReference type="InterPro" id="IPR036291">
    <property type="entry name" value="NAD(P)-bd_dom_sf"/>
</dbReference>
<dbReference type="SUPFAM" id="SSF53223">
    <property type="entry name" value="Aminoacid dehydrogenase-like, N-terminal domain"/>
    <property type="match status" value="1"/>
</dbReference>
<dbReference type="GO" id="GO:0019632">
    <property type="term" value="P:shikimate metabolic process"/>
    <property type="evidence" value="ECO:0007669"/>
    <property type="project" value="TreeGrafter"/>
</dbReference>
<dbReference type="PANTHER" id="PTHR21089">
    <property type="entry name" value="SHIKIMATE DEHYDROGENASE"/>
    <property type="match status" value="1"/>
</dbReference>
<keyword evidence="2" id="KW-0028">Amino-acid biosynthesis</keyword>
<dbReference type="GO" id="GO:0009073">
    <property type="term" value="P:aromatic amino acid family biosynthetic process"/>
    <property type="evidence" value="ECO:0007669"/>
    <property type="project" value="UniProtKB-KW"/>
</dbReference>
<sequence length="269" mass="27672">MKLALLGSPVHSALSPVIHRAAYAALGLNWTYHAVECRAEDLPRILAAARSGEWGGFSLTMPLKAAVVPFLDDVTDVVVRTGAANTIVVNGDGRLSGENTDVHGMVQTLRAVGITDVSSVTVLGAGATARTALAAARELGCGRAVAVARDNARAQSLATAAARIGTDLVIRPWTDAARCLSADLVISAVPPSAADVLAPMWPAGPGTLMDVTYRPWPSAPAQAAESAGWRVVGGLSMLVHQAARQVTLQTGHSVPPFDTMLDAATAATS</sequence>
<dbReference type="GO" id="GO:0050661">
    <property type="term" value="F:NADP binding"/>
    <property type="evidence" value="ECO:0007669"/>
    <property type="project" value="TreeGrafter"/>
</dbReference>
<keyword evidence="6" id="KW-1185">Reference proteome</keyword>
<dbReference type="InterPro" id="IPR046346">
    <property type="entry name" value="Aminoacid_DH-like_N_sf"/>
</dbReference>
<dbReference type="OrthoDB" id="9776868at2"/>
<keyword evidence="2" id="KW-0057">Aromatic amino acid biosynthesis</keyword>
<dbReference type="InterPro" id="IPR022893">
    <property type="entry name" value="Shikimate_DH_fam"/>
</dbReference>
<dbReference type="Gene3D" id="3.40.50.720">
    <property type="entry name" value="NAD(P)-binding Rossmann-like Domain"/>
    <property type="match status" value="1"/>
</dbReference>
<dbReference type="EC" id="1.1.1.25" evidence="5"/>
<dbReference type="Pfam" id="PF08501">
    <property type="entry name" value="Shikimate_dh_N"/>
    <property type="match status" value="1"/>
</dbReference>
<dbReference type="EMBL" id="QQNA01000324">
    <property type="protein sequence ID" value="RDG33978.1"/>
    <property type="molecule type" value="Genomic_DNA"/>
</dbReference>
<dbReference type="GO" id="GO:0009423">
    <property type="term" value="P:chorismate biosynthetic process"/>
    <property type="evidence" value="ECO:0007669"/>
    <property type="project" value="TreeGrafter"/>
</dbReference>
<keyword evidence="5" id="KW-0560">Oxidoreductase</keyword>
<dbReference type="SUPFAM" id="SSF51735">
    <property type="entry name" value="NAD(P)-binding Rossmann-fold domains"/>
    <property type="match status" value="1"/>
</dbReference>
<comment type="caution">
    <text evidence="5">The sequence shown here is derived from an EMBL/GenBank/DDBJ whole genome shotgun (WGS) entry which is preliminary data.</text>
</comment>
<dbReference type="AlphaFoldDB" id="A0A370AWL4"/>
<gene>
    <name evidence="5" type="ORF">DVH02_30795</name>
</gene>
<name>A0A370AWL4_9ACTN</name>
<feature type="domain" description="SDH C-terminal" evidence="4">
    <location>
        <begin position="234"/>
        <end position="264"/>
    </location>
</feature>
<dbReference type="NCBIfam" id="NF001311">
    <property type="entry name" value="PRK00258.1-3"/>
    <property type="match status" value="1"/>
</dbReference>
<organism evidence="5 6">
    <name type="scientific">Streptomyces corynorhini</name>
    <dbReference type="NCBI Taxonomy" id="2282652"/>
    <lineage>
        <taxon>Bacteria</taxon>
        <taxon>Bacillati</taxon>
        <taxon>Actinomycetota</taxon>
        <taxon>Actinomycetes</taxon>
        <taxon>Kitasatosporales</taxon>
        <taxon>Streptomycetaceae</taxon>
        <taxon>Streptomyces</taxon>
    </lineage>
</organism>
<feature type="domain" description="Shikimate dehydrogenase substrate binding N-terminal" evidence="3">
    <location>
        <begin position="5"/>
        <end position="87"/>
    </location>
</feature>
<dbReference type="RefSeq" id="WP_114627137.1">
    <property type="nucleotide sequence ID" value="NZ_QQNA01000324.1"/>
</dbReference>
<dbReference type="InterPro" id="IPR041121">
    <property type="entry name" value="SDH_C"/>
</dbReference>
<dbReference type="PANTHER" id="PTHR21089:SF1">
    <property type="entry name" value="BIFUNCTIONAL 3-DEHYDROQUINATE DEHYDRATASE_SHIKIMATE DEHYDROGENASE, CHLOROPLASTIC"/>
    <property type="match status" value="1"/>
</dbReference>
<evidence type="ECO:0000259" key="4">
    <source>
        <dbReference type="Pfam" id="PF18317"/>
    </source>
</evidence>
<reference evidence="5 6" key="1">
    <citation type="submission" date="2018-07" db="EMBL/GenBank/DDBJ databases">
        <title>Streptomyces species from bats.</title>
        <authorList>
            <person name="Dunlap C."/>
        </authorList>
    </citation>
    <scope>NUCLEOTIDE SEQUENCE [LARGE SCALE GENOMIC DNA]</scope>
    <source>
        <strain evidence="5 6">AC230</strain>
    </source>
</reference>